<keyword evidence="2" id="KW-1185">Reference proteome</keyword>
<name>A0AB33AMP1_9STRE</name>
<sequence>MAALRVSCTMKVLFFIHHAFDEFLSNLEMKVSKKSC</sequence>
<dbReference type="Proteomes" id="UP000015268">
    <property type="component" value="Chromosome"/>
</dbReference>
<accession>A0AB33AMP1</accession>
<protein>
    <submittedName>
        <fullName evidence="1">Uncharacterized protein</fullName>
    </submittedName>
</protein>
<dbReference type="KEGG" id="slu:KE3_1242"/>
<evidence type="ECO:0000313" key="2">
    <source>
        <dbReference type="Proteomes" id="UP000015268"/>
    </source>
</evidence>
<reference evidence="1 2" key="1">
    <citation type="journal article" date="2013" name="BMC Microbiol.">
        <title>Dynamics of fecal microbial communities in children with diarrhea of unknown etiology and genomic analysis of associated Streptococcus lutetiensis.</title>
        <authorList>
            <person name="Jin D."/>
            <person name="Chen C."/>
            <person name="Li L."/>
            <person name="Lu S."/>
            <person name="Li Z."/>
            <person name="Zhou Z."/>
            <person name="Jing H."/>
            <person name="Xu Y."/>
            <person name="Du P."/>
            <person name="Wang H."/>
            <person name="Xiong Y."/>
            <person name="Zheng H."/>
            <person name="Bai X."/>
            <person name="Sun H."/>
            <person name="Wang L."/>
            <person name="Ye C."/>
            <person name="Gottschalk M."/>
            <person name="Xu J."/>
        </authorList>
    </citation>
    <scope>NUCLEOTIDE SEQUENCE [LARGE SCALE GENOMIC DNA]</scope>
    <source>
        <strain evidence="1 2">033</strain>
    </source>
</reference>
<dbReference type="AlphaFoldDB" id="A0AB33AMP1"/>
<gene>
    <name evidence="1" type="ORF">KE3_1242</name>
</gene>
<proteinExistence type="predicted"/>
<dbReference type="EMBL" id="CP003025">
    <property type="protein sequence ID" value="AGS05724.1"/>
    <property type="molecule type" value="Genomic_DNA"/>
</dbReference>
<evidence type="ECO:0000313" key="1">
    <source>
        <dbReference type="EMBL" id="AGS05724.1"/>
    </source>
</evidence>
<organism evidence="1 2">
    <name type="scientific">Streptococcus lutetiensis 033</name>
    <dbReference type="NCBI Taxonomy" id="1076934"/>
    <lineage>
        <taxon>Bacteria</taxon>
        <taxon>Bacillati</taxon>
        <taxon>Bacillota</taxon>
        <taxon>Bacilli</taxon>
        <taxon>Lactobacillales</taxon>
        <taxon>Streptococcaceae</taxon>
        <taxon>Streptococcus</taxon>
    </lineage>
</organism>